<sequence length="499" mass="53604">MSDLPAVERTSVLPAAAPDDTRPHRSGVSVRTRLTLTVALLTTLAMVTVGVVIQVVESARRDAAVVDEANQEVAELRQLVQEGVDPTTNRPFASAEPLLRTYMQRNVAAPHEMLVGWFNGGPELRSLQSPGPGLVSLPEFSEAVEGLLTTGGSRRIDTADHGEVLVTVQPVVGAASEGDAALVVASYFAQERQGLRDLLRTFAVVALLSVLLITGLAAWQGRRLLAPLRELSDTAREISGTDLSRRVPETGNDDLTELSRTVNAMLERLEATITGQRRFLDDAGHELRTPLTILRGHLELLDSGDPADVAATRDLLLDEVDRMGRLVEDLIMLAKTRRPDFVTRAPVDLDELTTTVLAKAERTADRTWQLDEVATSRVEADAQRLTQALLQLVDNAVKHTDPGDVVALGSSVSEGSVRLWVRDTGDGIAPEARTVVLERFGRAEVRSGDEGFGLGLSIVDAIAQAHGGRVVIDDTPGGGATVAVEFPHLPQEGMSWPAS</sequence>
<evidence type="ECO:0000313" key="16">
    <source>
        <dbReference type="Proteomes" id="UP000756387"/>
    </source>
</evidence>
<dbReference type="SMART" id="SM00388">
    <property type="entry name" value="HisKA"/>
    <property type="match status" value="1"/>
</dbReference>
<evidence type="ECO:0000256" key="6">
    <source>
        <dbReference type="ARBA" id="ARBA00022692"/>
    </source>
</evidence>
<keyword evidence="5" id="KW-0808">Transferase</keyword>
<feature type="region of interest" description="Disordered" evidence="11">
    <location>
        <begin position="1"/>
        <end position="28"/>
    </location>
</feature>
<dbReference type="PANTHER" id="PTHR45436">
    <property type="entry name" value="SENSOR HISTIDINE KINASE YKOH"/>
    <property type="match status" value="1"/>
</dbReference>
<dbReference type="InterPro" id="IPR003594">
    <property type="entry name" value="HATPase_dom"/>
</dbReference>
<dbReference type="Proteomes" id="UP000756387">
    <property type="component" value="Unassembled WGS sequence"/>
</dbReference>
<proteinExistence type="predicted"/>
<dbReference type="Gene3D" id="1.10.287.130">
    <property type="match status" value="1"/>
</dbReference>
<dbReference type="Pfam" id="PF02518">
    <property type="entry name" value="HATPase_c"/>
    <property type="match status" value="1"/>
</dbReference>
<dbReference type="InterPro" id="IPR036097">
    <property type="entry name" value="HisK_dim/P_sf"/>
</dbReference>
<dbReference type="RefSeq" id="WP_193638589.1">
    <property type="nucleotide sequence ID" value="NZ_JADCSA010000010.1"/>
</dbReference>
<accession>A0ABR9RUI5</accession>
<dbReference type="CDD" id="cd06225">
    <property type="entry name" value="HAMP"/>
    <property type="match status" value="1"/>
</dbReference>
<dbReference type="CDD" id="cd00075">
    <property type="entry name" value="HATPase"/>
    <property type="match status" value="1"/>
</dbReference>
<evidence type="ECO:0000256" key="8">
    <source>
        <dbReference type="ARBA" id="ARBA00022989"/>
    </source>
</evidence>
<feature type="domain" description="HAMP" evidence="14">
    <location>
        <begin position="222"/>
        <end position="274"/>
    </location>
</feature>
<dbReference type="SMART" id="SM00304">
    <property type="entry name" value="HAMP"/>
    <property type="match status" value="1"/>
</dbReference>
<dbReference type="Pfam" id="PF00512">
    <property type="entry name" value="HisKA"/>
    <property type="match status" value="1"/>
</dbReference>
<dbReference type="SUPFAM" id="SSF55874">
    <property type="entry name" value="ATPase domain of HSP90 chaperone/DNA topoisomerase II/histidine kinase"/>
    <property type="match status" value="1"/>
</dbReference>
<dbReference type="PANTHER" id="PTHR45436:SF5">
    <property type="entry name" value="SENSOR HISTIDINE KINASE TRCS"/>
    <property type="match status" value="1"/>
</dbReference>
<keyword evidence="4" id="KW-0597">Phosphoprotein</keyword>
<evidence type="ECO:0000256" key="3">
    <source>
        <dbReference type="ARBA" id="ARBA00012438"/>
    </source>
</evidence>
<dbReference type="InterPro" id="IPR005467">
    <property type="entry name" value="His_kinase_dom"/>
</dbReference>
<dbReference type="SUPFAM" id="SSF47384">
    <property type="entry name" value="Homodimeric domain of signal transducing histidine kinase"/>
    <property type="match status" value="1"/>
</dbReference>
<dbReference type="Pfam" id="PF00672">
    <property type="entry name" value="HAMP"/>
    <property type="match status" value="1"/>
</dbReference>
<gene>
    <name evidence="15" type="ORF">IEQ44_11435</name>
</gene>
<dbReference type="SUPFAM" id="SSF158472">
    <property type="entry name" value="HAMP domain-like"/>
    <property type="match status" value="1"/>
</dbReference>
<evidence type="ECO:0000256" key="10">
    <source>
        <dbReference type="ARBA" id="ARBA00023136"/>
    </source>
</evidence>
<dbReference type="GO" id="GO:0016301">
    <property type="term" value="F:kinase activity"/>
    <property type="evidence" value="ECO:0007669"/>
    <property type="project" value="UniProtKB-KW"/>
</dbReference>
<evidence type="ECO:0000256" key="7">
    <source>
        <dbReference type="ARBA" id="ARBA00022777"/>
    </source>
</evidence>
<evidence type="ECO:0000256" key="2">
    <source>
        <dbReference type="ARBA" id="ARBA00004236"/>
    </source>
</evidence>
<keyword evidence="9" id="KW-0902">Two-component regulatory system</keyword>
<dbReference type="EC" id="2.7.13.3" evidence="3"/>
<dbReference type="SMART" id="SM00387">
    <property type="entry name" value="HATPase_c"/>
    <property type="match status" value="1"/>
</dbReference>
<evidence type="ECO:0000256" key="4">
    <source>
        <dbReference type="ARBA" id="ARBA00022553"/>
    </source>
</evidence>
<dbReference type="Gene3D" id="3.30.565.10">
    <property type="entry name" value="Histidine kinase-like ATPase, C-terminal domain"/>
    <property type="match status" value="1"/>
</dbReference>
<dbReference type="EMBL" id="JADCSA010000010">
    <property type="protein sequence ID" value="MBE7325267.1"/>
    <property type="molecule type" value="Genomic_DNA"/>
</dbReference>
<keyword evidence="10 12" id="KW-0472">Membrane</keyword>
<evidence type="ECO:0000256" key="11">
    <source>
        <dbReference type="SAM" id="MobiDB-lite"/>
    </source>
</evidence>
<keyword evidence="8 12" id="KW-1133">Transmembrane helix</keyword>
<dbReference type="InterPro" id="IPR003661">
    <property type="entry name" value="HisK_dim/P_dom"/>
</dbReference>
<dbReference type="PROSITE" id="PS50885">
    <property type="entry name" value="HAMP"/>
    <property type="match status" value="1"/>
</dbReference>
<dbReference type="InterPro" id="IPR004358">
    <property type="entry name" value="Sig_transdc_His_kin-like_C"/>
</dbReference>
<evidence type="ECO:0000259" key="14">
    <source>
        <dbReference type="PROSITE" id="PS50885"/>
    </source>
</evidence>
<protein>
    <recommendedName>
        <fullName evidence="3">histidine kinase</fullName>
        <ecNumber evidence="3">2.7.13.3</ecNumber>
    </recommendedName>
</protein>
<comment type="subcellular location">
    <subcellularLocation>
        <location evidence="2">Cell membrane</location>
    </subcellularLocation>
</comment>
<comment type="catalytic activity">
    <reaction evidence="1">
        <text>ATP + protein L-histidine = ADP + protein N-phospho-L-histidine.</text>
        <dbReference type="EC" id="2.7.13.3"/>
    </reaction>
</comment>
<dbReference type="InterPro" id="IPR050428">
    <property type="entry name" value="TCS_sensor_his_kinase"/>
</dbReference>
<dbReference type="Gene3D" id="6.10.340.10">
    <property type="match status" value="1"/>
</dbReference>
<feature type="transmembrane region" description="Helical" evidence="12">
    <location>
        <begin position="34"/>
        <end position="53"/>
    </location>
</feature>
<evidence type="ECO:0000256" key="12">
    <source>
        <dbReference type="SAM" id="Phobius"/>
    </source>
</evidence>
<dbReference type="InterPro" id="IPR003660">
    <property type="entry name" value="HAMP_dom"/>
</dbReference>
<dbReference type="PRINTS" id="PR00344">
    <property type="entry name" value="BCTRLSENSOR"/>
</dbReference>
<keyword evidence="7 15" id="KW-0418">Kinase</keyword>
<keyword evidence="16" id="KW-1185">Reference proteome</keyword>
<feature type="domain" description="Histidine kinase" evidence="13">
    <location>
        <begin position="282"/>
        <end position="490"/>
    </location>
</feature>
<organism evidence="15 16">
    <name type="scientific">Nocardioides malaquae</name>
    <dbReference type="NCBI Taxonomy" id="2773426"/>
    <lineage>
        <taxon>Bacteria</taxon>
        <taxon>Bacillati</taxon>
        <taxon>Actinomycetota</taxon>
        <taxon>Actinomycetes</taxon>
        <taxon>Propionibacteriales</taxon>
        <taxon>Nocardioidaceae</taxon>
        <taxon>Nocardioides</taxon>
    </lineage>
</organism>
<evidence type="ECO:0000256" key="9">
    <source>
        <dbReference type="ARBA" id="ARBA00023012"/>
    </source>
</evidence>
<evidence type="ECO:0000259" key="13">
    <source>
        <dbReference type="PROSITE" id="PS50109"/>
    </source>
</evidence>
<reference evidence="15 16" key="1">
    <citation type="submission" date="2020-10" db="EMBL/GenBank/DDBJ databases">
        <title>Nocardioides sp. isolated from sludge.</title>
        <authorList>
            <person name="Zhang X."/>
        </authorList>
    </citation>
    <scope>NUCLEOTIDE SEQUENCE [LARGE SCALE GENOMIC DNA]</scope>
    <source>
        <strain evidence="15 16">Y6</strain>
    </source>
</reference>
<evidence type="ECO:0000256" key="5">
    <source>
        <dbReference type="ARBA" id="ARBA00022679"/>
    </source>
</evidence>
<keyword evidence="6 12" id="KW-0812">Transmembrane</keyword>
<evidence type="ECO:0000256" key="1">
    <source>
        <dbReference type="ARBA" id="ARBA00000085"/>
    </source>
</evidence>
<dbReference type="PROSITE" id="PS50109">
    <property type="entry name" value="HIS_KIN"/>
    <property type="match status" value="1"/>
</dbReference>
<comment type="caution">
    <text evidence="15">The sequence shown here is derived from an EMBL/GenBank/DDBJ whole genome shotgun (WGS) entry which is preliminary data.</text>
</comment>
<evidence type="ECO:0000313" key="15">
    <source>
        <dbReference type="EMBL" id="MBE7325267.1"/>
    </source>
</evidence>
<feature type="transmembrane region" description="Helical" evidence="12">
    <location>
        <begin position="198"/>
        <end position="219"/>
    </location>
</feature>
<dbReference type="InterPro" id="IPR036890">
    <property type="entry name" value="HATPase_C_sf"/>
</dbReference>
<dbReference type="CDD" id="cd00082">
    <property type="entry name" value="HisKA"/>
    <property type="match status" value="1"/>
</dbReference>
<name>A0ABR9RUI5_9ACTN</name>